<protein>
    <recommendedName>
        <fullName evidence="3">SMODS and SLOG-associating 2TM effector domain-containing protein</fullName>
    </recommendedName>
</protein>
<keyword evidence="2" id="KW-0812">Transmembrane</keyword>
<dbReference type="PANTHER" id="PTHR38793:SF3">
    <property type="entry name" value="SMODS AND SLOG-ASSOCIATING 2TM EFFECTOR DOMAIN-CONTAINING PROTEIN"/>
    <property type="match status" value="1"/>
</dbReference>
<dbReference type="OrthoDB" id="4472872at2759"/>
<dbReference type="InterPro" id="IPR041622">
    <property type="entry name" value="SLATT_fungi"/>
</dbReference>
<dbReference type="GeneID" id="34615877"/>
<sequence>MPLRSIVRRLTDLDPPQQVYIPPTSCNASDSDPNPSHFPPASASRNPNLLPRTIDPSALIPQADKLLAFRALTGIDSLPCLTEPGHLHRPAENIGIYARVHAHEASAAHRSRFFSILVTACLAVQIVVAASLTALGAARGPHAAITAFGAINTIVAGVLTYLKGSGLPDTLKERRRQWRDVREYIEFREREFCLRECTLDVYEEVKVVQRMYDLVRGENKDACR</sequence>
<feature type="compositionally biased region" description="Polar residues" evidence="1">
    <location>
        <begin position="24"/>
        <end position="34"/>
    </location>
</feature>
<organism evidence="4 5">
    <name type="scientific">Penicilliopsis zonata CBS 506.65</name>
    <dbReference type="NCBI Taxonomy" id="1073090"/>
    <lineage>
        <taxon>Eukaryota</taxon>
        <taxon>Fungi</taxon>
        <taxon>Dikarya</taxon>
        <taxon>Ascomycota</taxon>
        <taxon>Pezizomycotina</taxon>
        <taxon>Eurotiomycetes</taxon>
        <taxon>Eurotiomycetidae</taxon>
        <taxon>Eurotiales</taxon>
        <taxon>Aspergillaceae</taxon>
        <taxon>Penicilliopsis</taxon>
    </lineage>
</organism>
<dbReference type="VEuPathDB" id="FungiDB:ASPZODRAFT_66952"/>
<evidence type="ECO:0000259" key="3">
    <source>
        <dbReference type="Pfam" id="PF18142"/>
    </source>
</evidence>
<keyword evidence="2" id="KW-0472">Membrane</keyword>
<dbReference type="AlphaFoldDB" id="A0A1L9SG56"/>
<evidence type="ECO:0000256" key="2">
    <source>
        <dbReference type="SAM" id="Phobius"/>
    </source>
</evidence>
<dbReference type="EMBL" id="KV878343">
    <property type="protein sequence ID" value="OJJ46151.1"/>
    <property type="molecule type" value="Genomic_DNA"/>
</dbReference>
<feature type="transmembrane region" description="Helical" evidence="2">
    <location>
        <begin position="113"/>
        <end position="137"/>
    </location>
</feature>
<dbReference type="Pfam" id="PF18142">
    <property type="entry name" value="SLATT_fungal"/>
    <property type="match status" value="1"/>
</dbReference>
<accession>A0A1L9SG56</accession>
<proteinExistence type="predicted"/>
<dbReference type="NCBIfam" id="NF033635">
    <property type="entry name" value="SLATT_fungal"/>
    <property type="match status" value="1"/>
</dbReference>
<dbReference type="RefSeq" id="XP_022580661.1">
    <property type="nucleotide sequence ID" value="XM_022729413.1"/>
</dbReference>
<evidence type="ECO:0000313" key="4">
    <source>
        <dbReference type="EMBL" id="OJJ46151.1"/>
    </source>
</evidence>
<keyword evidence="5" id="KW-1185">Reference proteome</keyword>
<feature type="domain" description="SMODS and SLOG-associating 2TM effector" evidence="3">
    <location>
        <begin position="99"/>
        <end position="217"/>
    </location>
</feature>
<feature type="transmembrane region" description="Helical" evidence="2">
    <location>
        <begin position="143"/>
        <end position="162"/>
    </location>
</feature>
<name>A0A1L9SG56_9EURO</name>
<keyword evidence="2" id="KW-1133">Transmembrane helix</keyword>
<evidence type="ECO:0000313" key="5">
    <source>
        <dbReference type="Proteomes" id="UP000184188"/>
    </source>
</evidence>
<dbReference type="PANTHER" id="PTHR38793">
    <property type="entry name" value="SLATT_FUNGAL DOMAIN-CONTAINING PROTEIN-RELATED"/>
    <property type="match status" value="1"/>
</dbReference>
<feature type="region of interest" description="Disordered" evidence="1">
    <location>
        <begin position="18"/>
        <end position="48"/>
    </location>
</feature>
<gene>
    <name evidence="4" type="ORF">ASPZODRAFT_66952</name>
</gene>
<reference evidence="5" key="1">
    <citation type="journal article" date="2017" name="Genome Biol.">
        <title>Comparative genomics reveals high biological diversity and specific adaptations in the industrially and medically important fungal genus Aspergillus.</title>
        <authorList>
            <person name="de Vries R.P."/>
            <person name="Riley R."/>
            <person name="Wiebenga A."/>
            <person name="Aguilar-Osorio G."/>
            <person name="Amillis S."/>
            <person name="Uchima C.A."/>
            <person name="Anderluh G."/>
            <person name="Asadollahi M."/>
            <person name="Askin M."/>
            <person name="Barry K."/>
            <person name="Battaglia E."/>
            <person name="Bayram O."/>
            <person name="Benocci T."/>
            <person name="Braus-Stromeyer S.A."/>
            <person name="Caldana C."/>
            <person name="Canovas D."/>
            <person name="Cerqueira G.C."/>
            <person name="Chen F."/>
            <person name="Chen W."/>
            <person name="Choi C."/>
            <person name="Clum A."/>
            <person name="Dos Santos R.A."/>
            <person name="Damasio A.R."/>
            <person name="Diallinas G."/>
            <person name="Emri T."/>
            <person name="Fekete E."/>
            <person name="Flipphi M."/>
            <person name="Freyberg S."/>
            <person name="Gallo A."/>
            <person name="Gournas C."/>
            <person name="Habgood R."/>
            <person name="Hainaut M."/>
            <person name="Harispe M.L."/>
            <person name="Henrissat B."/>
            <person name="Hilden K.S."/>
            <person name="Hope R."/>
            <person name="Hossain A."/>
            <person name="Karabika E."/>
            <person name="Karaffa L."/>
            <person name="Karanyi Z."/>
            <person name="Krasevec N."/>
            <person name="Kuo A."/>
            <person name="Kusch H."/>
            <person name="LaButti K."/>
            <person name="Lagendijk E.L."/>
            <person name="Lapidus A."/>
            <person name="Levasseur A."/>
            <person name="Lindquist E."/>
            <person name="Lipzen A."/>
            <person name="Logrieco A.F."/>
            <person name="MacCabe A."/>
            <person name="Maekelae M.R."/>
            <person name="Malavazi I."/>
            <person name="Melin P."/>
            <person name="Meyer V."/>
            <person name="Mielnichuk N."/>
            <person name="Miskei M."/>
            <person name="Molnar A.P."/>
            <person name="Mule G."/>
            <person name="Ngan C.Y."/>
            <person name="Orejas M."/>
            <person name="Orosz E."/>
            <person name="Ouedraogo J.P."/>
            <person name="Overkamp K.M."/>
            <person name="Park H.-S."/>
            <person name="Perrone G."/>
            <person name="Piumi F."/>
            <person name="Punt P.J."/>
            <person name="Ram A.F."/>
            <person name="Ramon A."/>
            <person name="Rauscher S."/>
            <person name="Record E."/>
            <person name="Riano-Pachon D.M."/>
            <person name="Robert V."/>
            <person name="Roehrig J."/>
            <person name="Ruller R."/>
            <person name="Salamov A."/>
            <person name="Salih N.S."/>
            <person name="Samson R.A."/>
            <person name="Sandor E."/>
            <person name="Sanguinetti M."/>
            <person name="Schuetze T."/>
            <person name="Sepcic K."/>
            <person name="Shelest E."/>
            <person name="Sherlock G."/>
            <person name="Sophianopoulou V."/>
            <person name="Squina F.M."/>
            <person name="Sun H."/>
            <person name="Susca A."/>
            <person name="Todd R.B."/>
            <person name="Tsang A."/>
            <person name="Unkles S.E."/>
            <person name="van de Wiele N."/>
            <person name="van Rossen-Uffink D."/>
            <person name="Oliveira J.V."/>
            <person name="Vesth T.C."/>
            <person name="Visser J."/>
            <person name="Yu J.-H."/>
            <person name="Zhou M."/>
            <person name="Andersen M.R."/>
            <person name="Archer D.B."/>
            <person name="Baker S.E."/>
            <person name="Benoit I."/>
            <person name="Brakhage A.A."/>
            <person name="Braus G.H."/>
            <person name="Fischer R."/>
            <person name="Frisvad J.C."/>
            <person name="Goldman G.H."/>
            <person name="Houbraken J."/>
            <person name="Oakley B."/>
            <person name="Pocsi I."/>
            <person name="Scazzocchio C."/>
            <person name="Seiboth B."/>
            <person name="vanKuyk P.A."/>
            <person name="Wortman J."/>
            <person name="Dyer P.S."/>
            <person name="Grigoriev I.V."/>
        </authorList>
    </citation>
    <scope>NUCLEOTIDE SEQUENCE [LARGE SCALE GENOMIC DNA]</scope>
    <source>
        <strain evidence="5">CBS 506.65</strain>
    </source>
</reference>
<evidence type="ECO:0000256" key="1">
    <source>
        <dbReference type="SAM" id="MobiDB-lite"/>
    </source>
</evidence>
<dbReference type="Proteomes" id="UP000184188">
    <property type="component" value="Unassembled WGS sequence"/>
</dbReference>